<gene>
    <name evidence="3" type="ORF">MNAB215_916</name>
</gene>
<dbReference type="Gene3D" id="2.60.120.600">
    <property type="entry name" value="Domain of unknown function DUF1214, C-terminal domain"/>
    <property type="match status" value="1"/>
</dbReference>
<sequence>MVKARKTSDGAVPVSPDNFAHAESDLYFGNIVRDGGVGRFKHIRELTPLDKQFVIRSNRDTLYSAGVFDLDAGPVTVSLPDPNGRFMSMQVITEDHYVPAVFYGQGDHTLTRAEIGTRYVMVVIRILVNPNDDADIEQVHALQDAVAVAQKEAGSFEIPKWDPVSQKAVRDALNQLAATLPEFSGMFGTKDNTDPVRRLIGAATGWGGNPETDATYLSFHPANNDGTTGYQLTVGQVPVDGFWSVTVYNKDGYFSPNPQNAYSLNNVTAQRDPDGTITIQFGGRDSESANCLPITPGWNYLVRLYRPHEAILNGEWTFPEAQPLASSS</sequence>
<dbReference type="InterPro" id="IPR010679">
    <property type="entry name" value="DUF1254"/>
</dbReference>
<dbReference type="InterPro" id="IPR037050">
    <property type="entry name" value="DUF1254_sf"/>
</dbReference>
<dbReference type="Gene3D" id="2.60.40.1610">
    <property type="entry name" value="Domain of unknown function DUF1254"/>
    <property type="match status" value="1"/>
</dbReference>
<dbReference type="AlphaFoldDB" id="A0A2U3P4N9"/>
<dbReference type="EMBL" id="FUEZ01000003">
    <property type="protein sequence ID" value="SPM38736.1"/>
    <property type="molecule type" value="Genomic_DNA"/>
</dbReference>
<dbReference type="STRING" id="1841861.GCA_900157365_05119"/>
<dbReference type="Proteomes" id="UP000240424">
    <property type="component" value="Unassembled WGS sequence"/>
</dbReference>
<protein>
    <submittedName>
        <fullName evidence="3">Uncharacterized conserved protein</fullName>
    </submittedName>
</protein>
<reference evidence="3 4" key="1">
    <citation type="submission" date="2017-01" db="EMBL/GenBank/DDBJ databases">
        <authorList>
            <consortium name="Urmite Genomes"/>
        </authorList>
    </citation>
    <scope>NUCLEOTIDE SEQUENCE [LARGE SCALE GENOMIC DNA]</scope>
    <source>
        <strain evidence="3 4">AB215</strain>
    </source>
</reference>
<evidence type="ECO:0000259" key="1">
    <source>
        <dbReference type="Pfam" id="PF06742"/>
    </source>
</evidence>
<evidence type="ECO:0000259" key="2">
    <source>
        <dbReference type="Pfam" id="PF06863"/>
    </source>
</evidence>
<organism evidence="3 4">
    <name type="scientific">Mycobacterium numidiamassiliense</name>
    <dbReference type="NCBI Taxonomy" id="1841861"/>
    <lineage>
        <taxon>Bacteria</taxon>
        <taxon>Bacillati</taxon>
        <taxon>Actinomycetota</taxon>
        <taxon>Actinomycetes</taxon>
        <taxon>Mycobacteriales</taxon>
        <taxon>Mycobacteriaceae</taxon>
        <taxon>Mycobacterium</taxon>
    </lineage>
</organism>
<dbReference type="SUPFAM" id="SSF160935">
    <property type="entry name" value="VPA0735-like"/>
    <property type="match status" value="1"/>
</dbReference>
<dbReference type="Pfam" id="PF06863">
    <property type="entry name" value="DUF1254"/>
    <property type="match status" value="1"/>
</dbReference>
<dbReference type="InterPro" id="IPR037049">
    <property type="entry name" value="DUF1214_C_sf"/>
</dbReference>
<dbReference type="InterPro" id="IPR010621">
    <property type="entry name" value="DUF1214"/>
</dbReference>
<dbReference type="OrthoDB" id="40820at2"/>
<evidence type="ECO:0000313" key="4">
    <source>
        <dbReference type="Proteomes" id="UP000240424"/>
    </source>
</evidence>
<name>A0A2U3P4N9_9MYCO</name>
<dbReference type="PANTHER" id="PTHR36509:SF2">
    <property type="entry name" value="BLL3101 PROTEIN"/>
    <property type="match status" value="1"/>
</dbReference>
<feature type="domain" description="DUF1254" evidence="2">
    <location>
        <begin position="38"/>
        <end position="92"/>
    </location>
</feature>
<accession>A0A2U3P4N9</accession>
<dbReference type="PANTHER" id="PTHR36509">
    <property type="entry name" value="BLL3101 PROTEIN"/>
    <property type="match status" value="1"/>
</dbReference>
<proteinExistence type="predicted"/>
<feature type="domain" description="DUF1214" evidence="1">
    <location>
        <begin position="225"/>
        <end position="308"/>
    </location>
</feature>
<dbReference type="Pfam" id="PF06742">
    <property type="entry name" value="DUF1214"/>
    <property type="match status" value="1"/>
</dbReference>
<evidence type="ECO:0000313" key="3">
    <source>
        <dbReference type="EMBL" id="SPM38736.1"/>
    </source>
</evidence>
<keyword evidence="4" id="KW-1185">Reference proteome</keyword>